<protein>
    <submittedName>
        <fullName evidence="2">Uncharacterized protein</fullName>
    </submittedName>
</protein>
<feature type="compositionally biased region" description="Polar residues" evidence="1">
    <location>
        <begin position="45"/>
        <end position="55"/>
    </location>
</feature>
<dbReference type="EMBL" id="CCSD01000056">
    <property type="protein sequence ID" value="CDZ88875.1"/>
    <property type="molecule type" value="Genomic_DNA"/>
</dbReference>
<gene>
    <name evidence="2" type="ORF">RHRU231_450042</name>
</gene>
<sequence>MWGVIAGCDPNDNPTAKSAERAPEGNAPRDAVERWTGGSQRKVRTYTQKSQMSSDGTKRSARPRAPRTHVRACVPIE</sequence>
<dbReference type="Proteomes" id="UP000042997">
    <property type="component" value="Unassembled WGS sequence"/>
</dbReference>
<reference evidence="2 3" key="1">
    <citation type="journal article" date="2014" name="Genome Announc.">
        <title>Draft Genome Sequence of Propane- and Butane-Oxidizing Actinobacterium Rhodococcus ruber IEGM 231.</title>
        <authorList>
            <person name="Ivshina I.B."/>
            <person name="Kuyukina M.S."/>
            <person name="Krivoruchko A.V."/>
            <person name="Barbe V."/>
            <person name="Fischer C."/>
        </authorList>
    </citation>
    <scope>NUCLEOTIDE SEQUENCE [LARGE SCALE GENOMIC DNA]</scope>
</reference>
<proteinExistence type="predicted"/>
<feature type="compositionally biased region" description="Basic residues" evidence="1">
    <location>
        <begin position="59"/>
        <end position="70"/>
    </location>
</feature>
<evidence type="ECO:0000313" key="2">
    <source>
        <dbReference type="EMBL" id="CDZ88875.1"/>
    </source>
</evidence>
<accession>A0A098BKX3</accession>
<evidence type="ECO:0000313" key="3">
    <source>
        <dbReference type="Proteomes" id="UP000042997"/>
    </source>
</evidence>
<organism evidence="2 3">
    <name type="scientific">Rhodococcus ruber</name>
    <dbReference type="NCBI Taxonomy" id="1830"/>
    <lineage>
        <taxon>Bacteria</taxon>
        <taxon>Bacillati</taxon>
        <taxon>Actinomycetota</taxon>
        <taxon>Actinomycetes</taxon>
        <taxon>Mycobacteriales</taxon>
        <taxon>Nocardiaceae</taxon>
        <taxon>Rhodococcus</taxon>
    </lineage>
</organism>
<dbReference type="AlphaFoldDB" id="A0A098BKX3"/>
<feature type="region of interest" description="Disordered" evidence="1">
    <location>
        <begin position="1"/>
        <end position="77"/>
    </location>
</feature>
<evidence type="ECO:0000256" key="1">
    <source>
        <dbReference type="SAM" id="MobiDB-lite"/>
    </source>
</evidence>
<name>A0A098BKX3_9NOCA</name>